<accession>A0A6C0JM73</accession>
<dbReference type="Pfam" id="PF04480">
    <property type="entry name" value="DUF559"/>
    <property type="match status" value="1"/>
</dbReference>
<dbReference type="Gene3D" id="3.40.960.10">
    <property type="entry name" value="VSR Endonuclease"/>
    <property type="match status" value="1"/>
</dbReference>
<dbReference type="EMBL" id="MN740405">
    <property type="protein sequence ID" value="QHU04938.1"/>
    <property type="molecule type" value="Genomic_DNA"/>
</dbReference>
<dbReference type="InterPro" id="IPR007569">
    <property type="entry name" value="DUF559"/>
</dbReference>
<protein>
    <recommendedName>
        <fullName evidence="1">DUF559 domain-containing protein</fullName>
    </recommendedName>
</protein>
<name>A0A6C0JM73_9ZZZZ</name>
<evidence type="ECO:0000259" key="1">
    <source>
        <dbReference type="Pfam" id="PF04480"/>
    </source>
</evidence>
<proteinExistence type="predicted"/>
<feature type="domain" description="DUF559" evidence="1">
    <location>
        <begin position="111"/>
        <end position="186"/>
    </location>
</feature>
<reference evidence="2" key="1">
    <citation type="journal article" date="2020" name="Nature">
        <title>Giant virus diversity and host interactions through global metagenomics.</title>
        <authorList>
            <person name="Schulz F."/>
            <person name="Roux S."/>
            <person name="Paez-Espino D."/>
            <person name="Jungbluth S."/>
            <person name="Walsh D.A."/>
            <person name="Denef V.J."/>
            <person name="McMahon K.D."/>
            <person name="Konstantinidis K.T."/>
            <person name="Eloe-Fadrosh E.A."/>
            <person name="Kyrpides N.C."/>
            <person name="Woyke T."/>
        </authorList>
    </citation>
    <scope>NUCLEOTIDE SEQUENCE</scope>
    <source>
        <strain evidence="2">GVMAG-M-3300027708-5</strain>
    </source>
</reference>
<dbReference type="AlphaFoldDB" id="A0A6C0JM73"/>
<evidence type="ECO:0000313" key="2">
    <source>
        <dbReference type="EMBL" id="QHU04938.1"/>
    </source>
</evidence>
<sequence>MSDFTRNLEELLYLSPHKHILARHLKKNYRENIHFIVEKFNSENNDTPKHGGHNKEVFKLNEKAFELFKNSFNLRNRYIVNMSDNLKMINVGMCIENQTIGFIENSFNGVLTVKRQYKFGKYRVDLYFVDYKLVIECDENNHDDRDSIKEKIREDYIISLGNKMIRYNPNTPSFDLSTVLRDINTFLFSKNNRI</sequence>
<organism evidence="2">
    <name type="scientific">viral metagenome</name>
    <dbReference type="NCBI Taxonomy" id="1070528"/>
    <lineage>
        <taxon>unclassified sequences</taxon>
        <taxon>metagenomes</taxon>
        <taxon>organismal metagenomes</taxon>
    </lineage>
</organism>